<dbReference type="GO" id="GO:0009081">
    <property type="term" value="P:branched-chain amino acid metabolic process"/>
    <property type="evidence" value="ECO:0007669"/>
    <property type="project" value="InterPro"/>
</dbReference>
<comment type="caution">
    <text evidence="7">The sequence shown here is derived from an EMBL/GenBank/DDBJ whole genome shotgun (WGS) entry which is preliminary data.</text>
</comment>
<evidence type="ECO:0000256" key="4">
    <source>
        <dbReference type="ARBA" id="ARBA00022679"/>
    </source>
</evidence>
<comment type="cofactor">
    <cofactor evidence="1">
        <name>pyridoxal 5'-phosphate</name>
        <dbReference type="ChEBI" id="CHEBI:597326"/>
    </cofactor>
</comment>
<dbReference type="PIRSF" id="PIRSF006468">
    <property type="entry name" value="BCAT1"/>
    <property type="match status" value="1"/>
</dbReference>
<dbReference type="PANTHER" id="PTHR42825">
    <property type="entry name" value="AMINO ACID AMINOTRANSFERASE"/>
    <property type="match status" value="1"/>
</dbReference>
<dbReference type="InterPro" id="IPR001544">
    <property type="entry name" value="Aminotrans_IV"/>
</dbReference>
<dbReference type="InterPro" id="IPR043131">
    <property type="entry name" value="BCAT-like_N"/>
</dbReference>
<dbReference type="Proteomes" id="UP000651452">
    <property type="component" value="Unassembled WGS sequence"/>
</dbReference>
<evidence type="ECO:0000256" key="6">
    <source>
        <dbReference type="PIRSR" id="PIRSR006468-1"/>
    </source>
</evidence>
<evidence type="ECO:0000256" key="5">
    <source>
        <dbReference type="ARBA" id="ARBA00022898"/>
    </source>
</evidence>
<dbReference type="InterPro" id="IPR005786">
    <property type="entry name" value="B_amino_transII"/>
</dbReference>
<accession>A0A8H7ITU8</accession>
<organism evidence="7 8">
    <name type="scientific">Ascochyta lentis</name>
    <dbReference type="NCBI Taxonomy" id="205686"/>
    <lineage>
        <taxon>Eukaryota</taxon>
        <taxon>Fungi</taxon>
        <taxon>Dikarya</taxon>
        <taxon>Ascomycota</taxon>
        <taxon>Pezizomycotina</taxon>
        <taxon>Dothideomycetes</taxon>
        <taxon>Pleosporomycetidae</taxon>
        <taxon>Pleosporales</taxon>
        <taxon>Pleosporineae</taxon>
        <taxon>Didymellaceae</taxon>
        <taxon>Ascochyta</taxon>
    </lineage>
</organism>
<evidence type="ECO:0000313" key="7">
    <source>
        <dbReference type="EMBL" id="KAF9690402.1"/>
    </source>
</evidence>
<proteinExistence type="inferred from homology"/>
<dbReference type="Pfam" id="PF01063">
    <property type="entry name" value="Aminotran_4"/>
    <property type="match status" value="1"/>
</dbReference>
<protein>
    <recommendedName>
        <fullName evidence="9">Branched-chain amino acid aminotransferase</fullName>
    </recommendedName>
</protein>
<comment type="similarity">
    <text evidence="2">Belongs to the class-IV pyridoxal-phosphate-dependent aminotransferase family.</text>
</comment>
<dbReference type="PANTHER" id="PTHR42825:SF2">
    <property type="entry name" value="BRANCHED-CHAIN-AMINO-ACID AMINOTRANSFERASE 3, CHLOROPLASTIC-RELATED"/>
    <property type="match status" value="1"/>
</dbReference>
<keyword evidence="3" id="KW-0032">Aminotransferase</keyword>
<dbReference type="OrthoDB" id="409992at2759"/>
<evidence type="ECO:0000256" key="2">
    <source>
        <dbReference type="ARBA" id="ARBA00009320"/>
    </source>
</evidence>
<dbReference type="Gene3D" id="3.20.10.10">
    <property type="entry name" value="D-amino Acid Aminotransferase, subunit A, domain 2"/>
    <property type="match status" value="1"/>
</dbReference>
<keyword evidence="4" id="KW-0808">Transferase</keyword>
<evidence type="ECO:0000313" key="8">
    <source>
        <dbReference type="Proteomes" id="UP000651452"/>
    </source>
</evidence>
<keyword evidence="8" id="KW-1185">Reference proteome</keyword>
<feature type="modified residue" description="N6-(pyridoxal phosphate)lysine" evidence="6">
    <location>
        <position position="141"/>
    </location>
</feature>
<name>A0A8H7ITU8_9PLEO</name>
<keyword evidence="5" id="KW-0663">Pyridoxal phosphate</keyword>
<evidence type="ECO:0000256" key="1">
    <source>
        <dbReference type="ARBA" id="ARBA00001933"/>
    </source>
</evidence>
<dbReference type="Gene3D" id="3.30.470.10">
    <property type="match status" value="1"/>
</dbReference>
<sequence>MLNGMSPGLNYGQQIFEGLKVRRGTKDIMTIFRPKNHAARMQLSARLMSMPEIPEDVFLRSVQLAVSKNSHLLPESRSNVSIYVRPIEYGSSARLLIEPPDQFTFCVYVQRIEGPVVPSQGRALISDEFDRAATRGVGSAKAGGNYAPAMRWTEKAKREGYDFLLHLDSQTQSEIEEFSWSGFVGVRSDDDGITIVHSNSIVIIESITVDSVVRLAKSFGWATEKRPIKYSELETFTEVFAAGTAIGLTPVSCIHRASTKETFHFRKTGPCYERLQAKLLGIQTGAAEDSFGWNMPVA</sequence>
<gene>
    <name evidence="7" type="ORF">EKO04_011564</name>
</gene>
<evidence type="ECO:0008006" key="9">
    <source>
        <dbReference type="Google" id="ProtNLM"/>
    </source>
</evidence>
<dbReference type="AlphaFoldDB" id="A0A8H7ITU8"/>
<dbReference type="GO" id="GO:0004084">
    <property type="term" value="F:branched-chain-amino-acid transaminase activity"/>
    <property type="evidence" value="ECO:0007669"/>
    <property type="project" value="InterPro"/>
</dbReference>
<dbReference type="EMBL" id="RZGK01000024">
    <property type="protein sequence ID" value="KAF9690402.1"/>
    <property type="molecule type" value="Genomic_DNA"/>
</dbReference>
<dbReference type="InterPro" id="IPR036038">
    <property type="entry name" value="Aminotransferase-like"/>
</dbReference>
<reference evidence="7" key="1">
    <citation type="submission" date="2018-12" db="EMBL/GenBank/DDBJ databases">
        <authorList>
            <person name="Syme R.A."/>
            <person name="Farfan-Caceres L."/>
            <person name="Lichtenzveig J."/>
        </authorList>
    </citation>
    <scope>NUCLEOTIDE SEQUENCE</scope>
    <source>
        <strain evidence="7">Al4</strain>
    </source>
</reference>
<dbReference type="InterPro" id="IPR043132">
    <property type="entry name" value="BCAT-like_C"/>
</dbReference>
<dbReference type="SUPFAM" id="SSF56752">
    <property type="entry name" value="D-aminoacid aminotransferase-like PLP-dependent enzymes"/>
    <property type="match status" value="1"/>
</dbReference>
<evidence type="ECO:0000256" key="3">
    <source>
        <dbReference type="ARBA" id="ARBA00022576"/>
    </source>
</evidence>
<reference evidence="7" key="2">
    <citation type="submission" date="2020-09" db="EMBL/GenBank/DDBJ databases">
        <title>Reference genome assembly for Australian Ascochyta lentis isolate Al4.</title>
        <authorList>
            <person name="Lee R.C."/>
            <person name="Farfan-Caceres L.M."/>
            <person name="Debler J.W."/>
            <person name="Williams A.H."/>
            <person name="Henares B.M."/>
        </authorList>
    </citation>
    <scope>NUCLEOTIDE SEQUENCE</scope>
    <source>
        <strain evidence="7">Al4</strain>
    </source>
</reference>